<dbReference type="Proteomes" id="UP000595703">
    <property type="component" value="Chromosome"/>
</dbReference>
<reference evidence="1 2" key="2">
    <citation type="journal article" date="2011" name="J. Antibiot.">
        <title>Furaquinocins I and J: novel polyketide isoprenoid hybrid compounds from Streptomyces reveromyceticus SN-593.</title>
        <authorList>
            <person name="Panthee S."/>
            <person name="Takahashi S."/>
            <person name="Takagi H."/>
            <person name="Nogawa T."/>
            <person name="Oowada E."/>
            <person name="Uramoto M."/>
            <person name="Osada H."/>
        </authorList>
    </citation>
    <scope>NUCLEOTIDE SEQUENCE [LARGE SCALE GENOMIC DNA]</scope>
    <source>
        <strain evidence="1 2">SN-593</strain>
    </source>
</reference>
<name>A0A7U3UV84_9ACTN</name>
<proteinExistence type="predicted"/>
<dbReference type="Pfam" id="PF21848">
    <property type="entry name" value="DUF6907"/>
    <property type="match status" value="1"/>
</dbReference>
<evidence type="ECO:0000313" key="2">
    <source>
        <dbReference type="Proteomes" id="UP000595703"/>
    </source>
</evidence>
<dbReference type="AlphaFoldDB" id="A0A7U3UV84"/>
<gene>
    <name evidence="1" type="ORF">RVR_6129</name>
</gene>
<protein>
    <submittedName>
        <fullName evidence="1">Uncharacterized protein</fullName>
    </submittedName>
</protein>
<dbReference type="RefSeq" id="WP_202235468.1">
    <property type="nucleotide sequence ID" value="NZ_AP018365.1"/>
</dbReference>
<sequence length="168" mass="18154">MTIGTTDAELRVADRARAWKITTTNGISTSGYLPDWAEEDPSATGLDPRELHVTLADIGHRSPFHGVALNAFTRDGGTEQAHEIDAFQGEIVCHPFPDADVPDGALLPTVNVQLTPDCWLIGLGPQQLGALAAKLRAHADLLDGDVRPRLVAAREDWSVHHDVGSRRL</sequence>
<dbReference type="EMBL" id="AP018365">
    <property type="protein sequence ID" value="BBA99487.1"/>
    <property type="molecule type" value="Genomic_DNA"/>
</dbReference>
<reference evidence="1 2" key="4">
    <citation type="journal article" date="2020" name="Sci. Rep.">
        <title>beta-carboline chemical signals induce reveromycin production through a LuxR family regulator in Streptomyces sp. SN-593.</title>
        <authorList>
            <person name="Panthee S."/>
            <person name="Kito N."/>
            <person name="Hayashi T."/>
            <person name="Shimizu T."/>
            <person name="Ishikawa J."/>
            <person name="Hamamoto H."/>
            <person name="Osada H."/>
            <person name="Takahashi S."/>
        </authorList>
    </citation>
    <scope>NUCLEOTIDE SEQUENCE [LARGE SCALE GENOMIC DNA]</scope>
    <source>
        <strain evidence="1 2">SN-593</strain>
    </source>
</reference>
<evidence type="ECO:0000313" key="1">
    <source>
        <dbReference type="EMBL" id="BBA99487.1"/>
    </source>
</evidence>
<reference evidence="1 2" key="3">
    <citation type="journal article" date="2011" name="Nat. Chem. Biol.">
        <title>Reveromycin A biosynthesis uses RevG and RevJ for stereospecific spiroacetal formation.</title>
        <authorList>
            <person name="Takahashi S."/>
            <person name="Toyoda A."/>
            <person name="Sekiyama Y."/>
            <person name="Takagi H."/>
            <person name="Nogawa T."/>
            <person name="Uramoto M."/>
            <person name="Suzuki R."/>
            <person name="Koshino H."/>
            <person name="Kumano T."/>
            <person name="Panthee S."/>
            <person name="Dairi T."/>
            <person name="Ishikawa J."/>
            <person name="Ikeda H."/>
            <person name="Sakaki Y."/>
            <person name="Osada H."/>
        </authorList>
    </citation>
    <scope>NUCLEOTIDE SEQUENCE [LARGE SCALE GENOMIC DNA]</scope>
    <source>
        <strain evidence="1 2">SN-593</strain>
    </source>
</reference>
<keyword evidence="2" id="KW-1185">Reference proteome</keyword>
<accession>A0A7U3UV84</accession>
<dbReference type="InterPro" id="IPR054202">
    <property type="entry name" value="DUF6907"/>
</dbReference>
<dbReference type="KEGG" id="arev:RVR_6129"/>
<organism evidence="1 2">
    <name type="scientific">Actinacidiphila reveromycinica</name>
    <dbReference type="NCBI Taxonomy" id="659352"/>
    <lineage>
        <taxon>Bacteria</taxon>
        <taxon>Bacillati</taxon>
        <taxon>Actinomycetota</taxon>
        <taxon>Actinomycetes</taxon>
        <taxon>Kitasatosporales</taxon>
        <taxon>Streptomycetaceae</taxon>
        <taxon>Actinacidiphila</taxon>
    </lineage>
</organism>
<reference evidence="1 2" key="1">
    <citation type="journal article" date="2010" name="J. Bacteriol.">
        <title>Biochemical characterization of a novel indole prenyltransferase from Streptomyces sp. SN-593.</title>
        <authorList>
            <person name="Takahashi S."/>
            <person name="Takagi H."/>
            <person name="Toyoda A."/>
            <person name="Uramoto M."/>
            <person name="Nogawa T."/>
            <person name="Ueki M."/>
            <person name="Sakaki Y."/>
            <person name="Osada H."/>
        </authorList>
    </citation>
    <scope>NUCLEOTIDE SEQUENCE [LARGE SCALE GENOMIC DNA]</scope>
    <source>
        <strain evidence="1 2">SN-593</strain>
    </source>
</reference>